<dbReference type="VEuPathDB" id="TriTrypDB:BSAL_27425"/>
<protein>
    <recommendedName>
        <fullName evidence="4">Ubiquitin-like domain-containing protein</fullName>
    </recommendedName>
</protein>
<dbReference type="Proteomes" id="UP000051952">
    <property type="component" value="Unassembled WGS sequence"/>
</dbReference>
<feature type="coiled-coil region" evidence="1">
    <location>
        <begin position="307"/>
        <end position="374"/>
    </location>
</feature>
<evidence type="ECO:0000313" key="3">
    <source>
        <dbReference type="Proteomes" id="UP000051952"/>
    </source>
</evidence>
<evidence type="ECO:0008006" key="4">
    <source>
        <dbReference type="Google" id="ProtNLM"/>
    </source>
</evidence>
<proteinExistence type="predicted"/>
<dbReference type="EMBL" id="CYKH01001841">
    <property type="protein sequence ID" value="CUG90540.1"/>
    <property type="molecule type" value="Genomic_DNA"/>
</dbReference>
<evidence type="ECO:0000256" key="1">
    <source>
        <dbReference type="SAM" id="Coils"/>
    </source>
</evidence>
<reference evidence="3" key="1">
    <citation type="submission" date="2015-09" db="EMBL/GenBank/DDBJ databases">
        <authorList>
            <consortium name="Pathogen Informatics"/>
        </authorList>
    </citation>
    <scope>NUCLEOTIDE SEQUENCE [LARGE SCALE GENOMIC DNA]</scope>
    <source>
        <strain evidence="3">Lake Konstanz</strain>
    </source>
</reference>
<keyword evidence="1" id="KW-0175">Coiled coil</keyword>
<accession>A0A0S4JG61</accession>
<evidence type="ECO:0000313" key="2">
    <source>
        <dbReference type="EMBL" id="CUG90540.1"/>
    </source>
</evidence>
<name>A0A0S4JG61_BODSA</name>
<gene>
    <name evidence="2" type="ORF">BSAL_27425</name>
</gene>
<keyword evidence="3" id="KW-1185">Reference proteome</keyword>
<sequence length="533" mass="59083">MSHFIVGVRGCPDTVQLPLQVTAKTTFFDIQKAVAEKICVSPKAVAIFAKGLEVTSYTSELGSEFSVNNFITYELRISMHNAPDNIEDLKAHALDFMCCCGCKTNLTVKGKCCTLNCGCTLCLGCADKQQEGDHKGVILCPYHQVLTSNDVHFHPKSLCGNDEFCAEAPLTSRHEGPHDVLDKLLVTQQCQFKTLEDGMETVCCNTNLGRCRCDLPPMCTPCMQKHLERTTAEVGRHGYLAQSPVPINELLSRCQQHESRSAVIFDGPRSALLCDRCYNWDMDPKDVTAVAGESHIQQSTAAVTKTVDELISAIQRLENAKAAALTQNDKLLKNRSENIYRLSKNCDDYVKDTEEQFEFRISQLEAVIAKLKADCAAGVRAIRDTTKSLEDNFEKKIQVQQARIVVYIQAADDLLHSTRTQLAAVAHTARVAPEIIPAVNAVVDFSKKFYSELPTAITIEQCFSKCALFKPLVRIIASTDVSHSTNLWYRSAMRSMTRSLRRGNILKNDIASTETLPGLSLEEIQQYDAAVKA</sequence>
<organism evidence="2 3">
    <name type="scientific">Bodo saltans</name>
    <name type="common">Flagellated protozoan</name>
    <dbReference type="NCBI Taxonomy" id="75058"/>
    <lineage>
        <taxon>Eukaryota</taxon>
        <taxon>Discoba</taxon>
        <taxon>Euglenozoa</taxon>
        <taxon>Kinetoplastea</taxon>
        <taxon>Metakinetoplastina</taxon>
        <taxon>Eubodonida</taxon>
        <taxon>Bodonidae</taxon>
        <taxon>Bodo</taxon>
    </lineage>
</organism>
<feature type="non-terminal residue" evidence="2">
    <location>
        <position position="533"/>
    </location>
</feature>
<dbReference type="AlphaFoldDB" id="A0A0S4JG61"/>